<dbReference type="Pfam" id="PF02311">
    <property type="entry name" value="AraC_binding"/>
    <property type="match status" value="1"/>
</dbReference>
<keyword evidence="6" id="KW-1185">Reference proteome</keyword>
<dbReference type="PANTHER" id="PTHR43280:SF2">
    <property type="entry name" value="HTH-TYPE TRANSCRIPTIONAL REGULATOR EXSA"/>
    <property type="match status" value="1"/>
</dbReference>
<dbReference type="PROSITE" id="PS01124">
    <property type="entry name" value="HTH_ARAC_FAMILY_2"/>
    <property type="match status" value="1"/>
</dbReference>
<proteinExistence type="predicted"/>
<dbReference type="Pfam" id="PF12833">
    <property type="entry name" value="HTH_18"/>
    <property type="match status" value="1"/>
</dbReference>
<reference evidence="6" key="1">
    <citation type="submission" date="2018-12" db="EMBL/GenBank/DDBJ databases">
        <title>Genome sequence of Peanibacillus sp.</title>
        <authorList>
            <person name="Subramani G."/>
            <person name="Srinivasan S."/>
            <person name="Kim M.K."/>
        </authorList>
    </citation>
    <scope>NUCLEOTIDE SEQUENCE [LARGE SCALE GENOMIC DNA]</scope>
    <source>
        <strain evidence="6">18JY67-1</strain>
    </source>
</reference>
<dbReference type="Gene3D" id="2.60.120.10">
    <property type="entry name" value="Jelly Rolls"/>
    <property type="match status" value="1"/>
</dbReference>
<sequence length="295" mass="34167">MDAKRSLIPMTVSPLKENTRMPDRTFPINVFLVSGIHLHWHDHIEWIYVKEGRARVQIDGSFQLLQQGELAFVNTKQLHSAAAVEPGTEMISIVFNEALVRGSGLDITEHHYFVPYLQQQLKWPSWMLEAEPFTDEMNASFARLVAEFQSKTPGYELLVKAELLRIFGLYFRYAERSADQALSRNPKQKSYDFTQLLHTLRERFQEPISVDEAARMVNLSKAHFCKVFKQVTGKTLIEYIHLLRVQEAERLLLDTNYPVTEIAGRVGFSNMTYFGRVFKKMRSQAPTEIRKGQQL</sequence>
<dbReference type="SUPFAM" id="SSF51215">
    <property type="entry name" value="Regulatory protein AraC"/>
    <property type="match status" value="1"/>
</dbReference>
<accession>A0A3Q8X8B6</accession>
<dbReference type="Proteomes" id="UP000272528">
    <property type="component" value="Chromosome"/>
</dbReference>
<dbReference type="GO" id="GO:0003700">
    <property type="term" value="F:DNA-binding transcription factor activity"/>
    <property type="evidence" value="ECO:0007669"/>
    <property type="project" value="InterPro"/>
</dbReference>
<dbReference type="Gene3D" id="1.10.10.60">
    <property type="entry name" value="Homeodomain-like"/>
    <property type="match status" value="2"/>
</dbReference>
<dbReference type="GO" id="GO:0043565">
    <property type="term" value="F:sequence-specific DNA binding"/>
    <property type="evidence" value="ECO:0007669"/>
    <property type="project" value="InterPro"/>
</dbReference>
<evidence type="ECO:0000256" key="3">
    <source>
        <dbReference type="ARBA" id="ARBA00023163"/>
    </source>
</evidence>
<dbReference type="KEGG" id="palb:EJC50_24365"/>
<dbReference type="OrthoDB" id="9791615at2"/>
<dbReference type="InterPro" id="IPR003313">
    <property type="entry name" value="AraC-bd"/>
</dbReference>
<dbReference type="PANTHER" id="PTHR43280">
    <property type="entry name" value="ARAC-FAMILY TRANSCRIPTIONAL REGULATOR"/>
    <property type="match status" value="1"/>
</dbReference>
<evidence type="ECO:0000256" key="2">
    <source>
        <dbReference type="ARBA" id="ARBA00023125"/>
    </source>
</evidence>
<dbReference type="InterPro" id="IPR018060">
    <property type="entry name" value="HTH_AraC"/>
</dbReference>
<dbReference type="InterPro" id="IPR020449">
    <property type="entry name" value="Tscrpt_reg_AraC-type_HTH"/>
</dbReference>
<dbReference type="InterPro" id="IPR009057">
    <property type="entry name" value="Homeodomain-like_sf"/>
</dbReference>
<feature type="domain" description="HTH araC/xylS-type" evidence="4">
    <location>
        <begin position="194"/>
        <end position="292"/>
    </location>
</feature>
<dbReference type="InterPro" id="IPR037923">
    <property type="entry name" value="HTH-like"/>
</dbReference>
<gene>
    <name evidence="5" type="ORF">EJC50_24365</name>
</gene>
<keyword evidence="1" id="KW-0805">Transcription regulation</keyword>
<organism evidence="5 6">
    <name type="scientific">Paenibacillus albus</name>
    <dbReference type="NCBI Taxonomy" id="2495582"/>
    <lineage>
        <taxon>Bacteria</taxon>
        <taxon>Bacillati</taxon>
        <taxon>Bacillota</taxon>
        <taxon>Bacilli</taxon>
        <taxon>Bacillales</taxon>
        <taxon>Paenibacillaceae</taxon>
        <taxon>Paenibacillus</taxon>
    </lineage>
</organism>
<name>A0A3Q8X8B6_9BACL</name>
<dbReference type="AlphaFoldDB" id="A0A3Q8X8B6"/>
<dbReference type="EMBL" id="CP034437">
    <property type="protein sequence ID" value="AZN42468.1"/>
    <property type="molecule type" value="Genomic_DNA"/>
</dbReference>
<dbReference type="SUPFAM" id="SSF46689">
    <property type="entry name" value="Homeodomain-like"/>
    <property type="match status" value="2"/>
</dbReference>
<evidence type="ECO:0000313" key="5">
    <source>
        <dbReference type="EMBL" id="AZN42468.1"/>
    </source>
</evidence>
<protein>
    <submittedName>
        <fullName evidence="5">AraC family transcriptional regulator</fullName>
    </submittedName>
</protein>
<evidence type="ECO:0000256" key="1">
    <source>
        <dbReference type="ARBA" id="ARBA00023015"/>
    </source>
</evidence>
<dbReference type="PRINTS" id="PR00032">
    <property type="entry name" value="HTHARAC"/>
</dbReference>
<keyword evidence="3" id="KW-0804">Transcription</keyword>
<keyword evidence="2" id="KW-0238">DNA-binding</keyword>
<evidence type="ECO:0000313" key="6">
    <source>
        <dbReference type="Proteomes" id="UP000272528"/>
    </source>
</evidence>
<evidence type="ECO:0000259" key="4">
    <source>
        <dbReference type="PROSITE" id="PS01124"/>
    </source>
</evidence>
<dbReference type="InterPro" id="IPR014710">
    <property type="entry name" value="RmlC-like_jellyroll"/>
</dbReference>
<dbReference type="SMART" id="SM00342">
    <property type="entry name" value="HTH_ARAC"/>
    <property type="match status" value="1"/>
</dbReference>